<name>A0A0A2C3C7_PROMR</name>
<accession>A0A0A2C3C7</accession>
<dbReference type="EMBL" id="JNAX01000010">
    <property type="protein sequence ID" value="KGG20856.1"/>
    <property type="molecule type" value="Genomic_DNA"/>
</dbReference>
<dbReference type="Proteomes" id="UP000030392">
    <property type="component" value="Unassembled WGS sequence"/>
</dbReference>
<reference evidence="2" key="1">
    <citation type="journal article" date="2014" name="Sci. Data">
        <title>Genomes of diverse isolates of the marine cyanobacterium Prochlorococcus.</title>
        <authorList>
            <person name="Biller S."/>
            <person name="Berube P."/>
            <person name="Thompson J."/>
            <person name="Kelly L."/>
            <person name="Roggensack S."/>
            <person name="Awad L."/>
            <person name="Roache-Johnson K."/>
            <person name="Ding H."/>
            <person name="Giovannoni S.J."/>
            <person name="Moore L.R."/>
            <person name="Chisholm S.W."/>
        </authorList>
    </citation>
    <scope>NUCLEOTIDE SEQUENCE [LARGE SCALE GENOMIC DNA]</scope>
    <source>
        <strain evidence="2">PAC1</strain>
    </source>
</reference>
<evidence type="ECO:0000313" key="1">
    <source>
        <dbReference type="EMBL" id="KGG20856.1"/>
    </source>
</evidence>
<organism evidence="1 2">
    <name type="scientific">Prochlorococcus marinus str. PAC1</name>
    <dbReference type="NCBI Taxonomy" id="59924"/>
    <lineage>
        <taxon>Bacteria</taxon>
        <taxon>Bacillati</taxon>
        <taxon>Cyanobacteriota</taxon>
        <taxon>Cyanophyceae</taxon>
        <taxon>Synechococcales</taxon>
        <taxon>Prochlorococcaceae</taxon>
        <taxon>Prochlorococcus</taxon>
    </lineage>
</organism>
<evidence type="ECO:0000313" key="2">
    <source>
        <dbReference type="Proteomes" id="UP000030392"/>
    </source>
</evidence>
<proteinExistence type="predicted"/>
<gene>
    <name evidence="1" type="ORF">EV03_0792</name>
</gene>
<comment type="caution">
    <text evidence="1">The sequence shown here is derived from an EMBL/GenBank/DDBJ whole genome shotgun (WGS) entry which is preliminary data.</text>
</comment>
<protein>
    <submittedName>
        <fullName evidence="1">Uncharacterized protein</fullName>
    </submittedName>
</protein>
<sequence>MAKGYMQICTSWWGYHLSSRYTNPNKWSLLQSKSLKINKALVKNEKQA</sequence>
<dbReference type="AlphaFoldDB" id="A0A0A2C3C7"/>